<evidence type="ECO:0000313" key="10">
    <source>
        <dbReference type="EnsemblPlants" id="HORVU.MOREX.r3.7HG0648540.1"/>
    </source>
</evidence>
<dbReference type="Gene3D" id="2.40.330.10">
    <property type="entry name" value="DNA-binding pseudobarrel domain"/>
    <property type="match status" value="2"/>
</dbReference>
<keyword evidence="5" id="KW-0539">Nucleus</keyword>
<dbReference type="GO" id="GO:0005634">
    <property type="term" value="C:nucleus"/>
    <property type="evidence" value="ECO:0007669"/>
    <property type="project" value="UniProtKB-SubCell"/>
</dbReference>
<reference evidence="11" key="1">
    <citation type="journal article" date="2012" name="Nature">
        <title>A physical, genetic and functional sequence assembly of the barley genome.</title>
        <authorList>
            <consortium name="The International Barley Genome Sequencing Consortium"/>
            <person name="Mayer K.F."/>
            <person name="Waugh R."/>
            <person name="Brown J.W."/>
            <person name="Schulman A."/>
            <person name="Langridge P."/>
            <person name="Platzer M."/>
            <person name="Fincher G.B."/>
            <person name="Muehlbauer G.J."/>
            <person name="Sato K."/>
            <person name="Close T.J."/>
            <person name="Wise R.P."/>
            <person name="Stein N."/>
        </authorList>
    </citation>
    <scope>NUCLEOTIDE SEQUENCE [LARGE SCALE GENOMIC DNA]</scope>
    <source>
        <strain evidence="11">cv. Morex</strain>
    </source>
</reference>
<protein>
    <recommendedName>
        <fullName evidence="12">TF-B3 domain-containing protein</fullName>
    </recommendedName>
</protein>
<dbReference type="GO" id="GO:0003677">
    <property type="term" value="F:DNA binding"/>
    <property type="evidence" value="ECO:0007669"/>
    <property type="project" value="UniProtKB-KW"/>
</dbReference>
<evidence type="ECO:0000256" key="7">
    <source>
        <dbReference type="SAM" id="MobiDB-lite"/>
    </source>
</evidence>
<dbReference type="PANTHER" id="PTHR31674:SF47">
    <property type="entry name" value="B3 DOMAIN-CONTAINING PROTEIN OS10G0323000"/>
    <property type="match status" value="1"/>
</dbReference>
<dbReference type="InterPro" id="IPR001878">
    <property type="entry name" value="Znf_CCHC"/>
</dbReference>
<keyword evidence="2" id="KW-0805">Transcription regulation</keyword>
<organism evidence="10 11">
    <name type="scientific">Hordeum vulgare subsp. vulgare</name>
    <name type="common">Domesticated barley</name>
    <dbReference type="NCBI Taxonomy" id="112509"/>
    <lineage>
        <taxon>Eukaryota</taxon>
        <taxon>Viridiplantae</taxon>
        <taxon>Streptophyta</taxon>
        <taxon>Embryophyta</taxon>
        <taxon>Tracheophyta</taxon>
        <taxon>Spermatophyta</taxon>
        <taxon>Magnoliopsida</taxon>
        <taxon>Liliopsida</taxon>
        <taxon>Poales</taxon>
        <taxon>Poaceae</taxon>
        <taxon>BOP clade</taxon>
        <taxon>Pooideae</taxon>
        <taxon>Triticodae</taxon>
        <taxon>Triticeae</taxon>
        <taxon>Hordeinae</taxon>
        <taxon>Hordeum</taxon>
    </lineage>
</organism>
<dbReference type="InterPro" id="IPR039218">
    <property type="entry name" value="REM_fam"/>
</dbReference>
<dbReference type="Pfam" id="PF00098">
    <property type="entry name" value="zf-CCHC"/>
    <property type="match status" value="1"/>
</dbReference>
<evidence type="ECO:0000259" key="8">
    <source>
        <dbReference type="PROSITE" id="PS50158"/>
    </source>
</evidence>
<dbReference type="PROSITE" id="PS50158">
    <property type="entry name" value="ZF_CCHC"/>
    <property type="match status" value="1"/>
</dbReference>
<name>A0A8I6YZ76_HORVV</name>
<keyword evidence="3" id="KW-0238">DNA-binding</keyword>
<dbReference type="EnsemblPlants" id="HORVU.MOREX.r3.7HG0648540.1">
    <property type="protein sequence ID" value="HORVU.MOREX.r3.7HG0648540.1"/>
    <property type="gene ID" value="HORVU.MOREX.r3.7HG0648540"/>
</dbReference>
<feature type="domain" description="TF-B3" evidence="9">
    <location>
        <begin position="215"/>
        <end position="280"/>
    </location>
</feature>
<dbReference type="InterPro" id="IPR036875">
    <property type="entry name" value="Znf_CCHC_sf"/>
</dbReference>
<dbReference type="SMR" id="A0A8I6YZ76"/>
<dbReference type="Gene3D" id="4.10.60.10">
    <property type="entry name" value="Zinc finger, CCHC-type"/>
    <property type="match status" value="1"/>
</dbReference>
<keyword evidence="6" id="KW-0862">Zinc</keyword>
<dbReference type="SMART" id="SM01019">
    <property type="entry name" value="B3"/>
    <property type="match status" value="2"/>
</dbReference>
<keyword evidence="6" id="KW-0863">Zinc-finger</keyword>
<dbReference type="PROSITE" id="PS50863">
    <property type="entry name" value="B3"/>
    <property type="match status" value="2"/>
</dbReference>
<dbReference type="Pfam" id="PF02362">
    <property type="entry name" value="B3"/>
    <property type="match status" value="2"/>
</dbReference>
<dbReference type="InterPro" id="IPR003340">
    <property type="entry name" value="B3_DNA-bd"/>
</dbReference>
<keyword evidence="4" id="KW-0804">Transcription</keyword>
<dbReference type="PANTHER" id="PTHR31674">
    <property type="entry name" value="B3 DOMAIN-CONTAINING PROTEIN REM-LIKE 3-RELATED"/>
    <property type="match status" value="1"/>
</dbReference>
<dbReference type="Gramene" id="HORVU.MOREX.r3.7HG0648540.1">
    <property type="protein sequence ID" value="HORVU.MOREX.r3.7HG0648540.1"/>
    <property type="gene ID" value="HORVU.MOREX.r3.7HG0648540"/>
</dbReference>
<feature type="region of interest" description="Disordered" evidence="7">
    <location>
        <begin position="130"/>
        <end position="177"/>
    </location>
</feature>
<comment type="subcellular location">
    <subcellularLocation>
        <location evidence="1">Nucleus</location>
    </subcellularLocation>
</comment>
<feature type="domain" description="CCHC-type" evidence="8">
    <location>
        <begin position="305"/>
        <end position="320"/>
    </location>
</feature>
<reference evidence="10" key="2">
    <citation type="submission" date="2020-10" db="EMBL/GenBank/DDBJ databases">
        <authorList>
            <person name="Scholz U."/>
            <person name="Mascher M."/>
            <person name="Fiebig A."/>
        </authorList>
    </citation>
    <scope>NUCLEOTIDE SEQUENCE [LARGE SCALE GENOMIC DNA]</scope>
    <source>
        <strain evidence="10">cv. Morex</strain>
    </source>
</reference>
<dbReference type="SUPFAM" id="SSF101936">
    <property type="entry name" value="DNA-binding pseudobarrel domain"/>
    <property type="match status" value="2"/>
</dbReference>
<reference evidence="10" key="3">
    <citation type="submission" date="2022-01" db="UniProtKB">
        <authorList>
            <consortium name="EnsemblPlants"/>
        </authorList>
    </citation>
    <scope>IDENTIFICATION</scope>
    <source>
        <strain evidence="10">subsp. vulgare</strain>
    </source>
</reference>
<evidence type="ECO:0000256" key="5">
    <source>
        <dbReference type="ARBA" id="ARBA00023242"/>
    </source>
</evidence>
<evidence type="ECO:0000256" key="6">
    <source>
        <dbReference type="PROSITE-ProRule" id="PRU00047"/>
    </source>
</evidence>
<evidence type="ECO:0000256" key="1">
    <source>
        <dbReference type="ARBA" id="ARBA00004123"/>
    </source>
</evidence>
<proteinExistence type="predicted"/>
<keyword evidence="11" id="KW-1185">Reference proteome</keyword>
<dbReference type="GO" id="GO:0008270">
    <property type="term" value="F:zinc ion binding"/>
    <property type="evidence" value="ECO:0007669"/>
    <property type="project" value="UniProtKB-KW"/>
</dbReference>
<accession>A0A8I6YZ76</accession>
<dbReference type="Proteomes" id="UP000011116">
    <property type="component" value="Chromosome 7H"/>
</dbReference>
<dbReference type="CDD" id="cd10017">
    <property type="entry name" value="B3_DNA"/>
    <property type="match status" value="1"/>
</dbReference>
<feature type="domain" description="TF-B3" evidence="9">
    <location>
        <begin position="9"/>
        <end position="105"/>
    </location>
</feature>
<evidence type="ECO:0000256" key="2">
    <source>
        <dbReference type="ARBA" id="ARBA00023015"/>
    </source>
</evidence>
<dbReference type="InterPro" id="IPR015300">
    <property type="entry name" value="DNA-bd_pseudobarrel_sf"/>
</dbReference>
<sequence length="334" mass="35821">MDGAAVRRQKFFKILLPGSFESSLSLPPKFAAGLDRPPVLAVATLRDPTGRSWHVGLVRHGAAGLRFDGRGWRSFVAGCGLSAGQLLIFEHLNGLDFAVEPFDTSGCSTSFGGEGGGTTNMDVADAAADVESGSNEDDHHGRYPSPSPPLPVATGRKRKKPLPATASPAVSCGRSSSDDERTLRLGIEQPFHLQYMELTKTFCVRVGWAESCTAELSVAERGDRRWEVSVRVGSKGGMIMAGWEGFAWDNGLRISDVCLFTPLAADTGDQVVQVQVLRNGKTVAMPGKPVVGKKSKNGPKPETECYYCKGNGHWKRNCPNYLADKKAVNVKGVA</sequence>
<keyword evidence="6" id="KW-0479">Metal-binding</keyword>
<evidence type="ECO:0000256" key="4">
    <source>
        <dbReference type="ARBA" id="ARBA00023163"/>
    </source>
</evidence>
<evidence type="ECO:0008006" key="12">
    <source>
        <dbReference type="Google" id="ProtNLM"/>
    </source>
</evidence>
<dbReference type="AlphaFoldDB" id="A0A8I6YZ76"/>
<evidence type="ECO:0000313" key="11">
    <source>
        <dbReference type="Proteomes" id="UP000011116"/>
    </source>
</evidence>
<dbReference type="SMART" id="SM00343">
    <property type="entry name" value="ZnF_C2HC"/>
    <property type="match status" value="1"/>
</dbReference>
<evidence type="ECO:0000259" key="9">
    <source>
        <dbReference type="PROSITE" id="PS50863"/>
    </source>
</evidence>
<evidence type="ECO:0000256" key="3">
    <source>
        <dbReference type="ARBA" id="ARBA00023125"/>
    </source>
</evidence>
<dbReference type="SUPFAM" id="SSF57756">
    <property type="entry name" value="Retrovirus zinc finger-like domains"/>
    <property type="match status" value="1"/>
</dbReference>